<sequence length="119" mass="13919">MRSHPTAEEQSRGSENEQEAKHVAIGWVEKIEEQYRKTREHAETYPYVWASYILVYGTLGAWLTYRWRTLRKTEDRIRALQEQLRKKYEDTSTSADVAGRSVKYGSPKPKPPSADKDDE</sequence>
<evidence type="ECO:0008006" key="5">
    <source>
        <dbReference type="Google" id="ProtNLM"/>
    </source>
</evidence>
<dbReference type="PANTHER" id="PTHR36794:SF1">
    <property type="entry name" value="TRANSMEMBRANE PROTEIN"/>
    <property type="match status" value="1"/>
</dbReference>
<evidence type="ECO:0000313" key="4">
    <source>
        <dbReference type="Proteomes" id="UP001190926"/>
    </source>
</evidence>
<dbReference type="Proteomes" id="UP001190926">
    <property type="component" value="Unassembled WGS sequence"/>
</dbReference>
<name>A0AAD4P418_PERFH</name>
<dbReference type="AlphaFoldDB" id="A0AAD4P418"/>
<keyword evidence="2" id="KW-1133">Transmembrane helix</keyword>
<feature type="region of interest" description="Disordered" evidence="1">
    <location>
        <begin position="1"/>
        <end position="21"/>
    </location>
</feature>
<gene>
    <name evidence="3" type="ORF">C2S53_008691</name>
</gene>
<evidence type="ECO:0000313" key="3">
    <source>
        <dbReference type="EMBL" id="KAH6825145.1"/>
    </source>
</evidence>
<reference evidence="3 4" key="1">
    <citation type="journal article" date="2021" name="Nat. Commun.">
        <title>Incipient diploidization of the medicinal plant Perilla within 10,000 years.</title>
        <authorList>
            <person name="Zhang Y."/>
            <person name="Shen Q."/>
            <person name="Leng L."/>
            <person name="Zhang D."/>
            <person name="Chen S."/>
            <person name="Shi Y."/>
            <person name="Ning Z."/>
            <person name="Chen S."/>
        </authorList>
    </citation>
    <scope>NUCLEOTIDE SEQUENCE [LARGE SCALE GENOMIC DNA]</scope>
    <source>
        <strain evidence="4">cv. PC099</strain>
    </source>
</reference>
<keyword evidence="2" id="KW-0472">Membrane</keyword>
<protein>
    <recommendedName>
        <fullName evidence="5">Transmembrane protein</fullName>
    </recommendedName>
</protein>
<evidence type="ECO:0000256" key="2">
    <source>
        <dbReference type="SAM" id="Phobius"/>
    </source>
</evidence>
<feature type="transmembrane region" description="Helical" evidence="2">
    <location>
        <begin position="47"/>
        <end position="65"/>
    </location>
</feature>
<keyword evidence="4" id="KW-1185">Reference proteome</keyword>
<proteinExistence type="predicted"/>
<accession>A0AAD4P418</accession>
<feature type="region of interest" description="Disordered" evidence="1">
    <location>
        <begin position="85"/>
        <end position="119"/>
    </location>
</feature>
<evidence type="ECO:0000256" key="1">
    <source>
        <dbReference type="SAM" id="MobiDB-lite"/>
    </source>
</evidence>
<dbReference type="EMBL" id="SDAM02000179">
    <property type="protein sequence ID" value="KAH6825145.1"/>
    <property type="molecule type" value="Genomic_DNA"/>
</dbReference>
<keyword evidence="2" id="KW-0812">Transmembrane</keyword>
<dbReference type="PANTHER" id="PTHR36794">
    <property type="entry name" value="TRANSMEMBRANE PROTEIN"/>
    <property type="match status" value="1"/>
</dbReference>
<organism evidence="3 4">
    <name type="scientific">Perilla frutescens var. hirtella</name>
    <name type="common">Perilla citriodora</name>
    <name type="synonym">Perilla setoyensis</name>
    <dbReference type="NCBI Taxonomy" id="608512"/>
    <lineage>
        <taxon>Eukaryota</taxon>
        <taxon>Viridiplantae</taxon>
        <taxon>Streptophyta</taxon>
        <taxon>Embryophyta</taxon>
        <taxon>Tracheophyta</taxon>
        <taxon>Spermatophyta</taxon>
        <taxon>Magnoliopsida</taxon>
        <taxon>eudicotyledons</taxon>
        <taxon>Gunneridae</taxon>
        <taxon>Pentapetalae</taxon>
        <taxon>asterids</taxon>
        <taxon>lamiids</taxon>
        <taxon>Lamiales</taxon>
        <taxon>Lamiaceae</taxon>
        <taxon>Nepetoideae</taxon>
        <taxon>Elsholtzieae</taxon>
        <taxon>Perilla</taxon>
    </lineage>
</organism>
<comment type="caution">
    <text evidence="3">The sequence shown here is derived from an EMBL/GenBank/DDBJ whole genome shotgun (WGS) entry which is preliminary data.</text>
</comment>